<dbReference type="InterPro" id="IPR007217">
    <property type="entry name" value="Per1-like"/>
</dbReference>
<evidence type="ECO:0000256" key="7">
    <source>
        <dbReference type="RuleBase" id="RU365066"/>
    </source>
</evidence>
<evidence type="ECO:0000256" key="1">
    <source>
        <dbReference type="ARBA" id="ARBA00004127"/>
    </source>
</evidence>
<evidence type="ECO:0000256" key="6">
    <source>
        <dbReference type="ARBA" id="ARBA00023136"/>
    </source>
</evidence>
<dbReference type="AlphaFoldDB" id="A0AAN9YJ94"/>
<keyword evidence="3 7" id="KW-0812">Transmembrane</keyword>
<dbReference type="GO" id="GO:0016788">
    <property type="term" value="F:hydrolase activity, acting on ester bonds"/>
    <property type="evidence" value="ECO:0007669"/>
    <property type="project" value="TreeGrafter"/>
</dbReference>
<organism evidence="8 9">
    <name type="scientific">Diatrype stigma</name>
    <dbReference type="NCBI Taxonomy" id="117547"/>
    <lineage>
        <taxon>Eukaryota</taxon>
        <taxon>Fungi</taxon>
        <taxon>Dikarya</taxon>
        <taxon>Ascomycota</taxon>
        <taxon>Pezizomycotina</taxon>
        <taxon>Sordariomycetes</taxon>
        <taxon>Xylariomycetidae</taxon>
        <taxon>Xylariales</taxon>
        <taxon>Diatrypaceae</taxon>
        <taxon>Diatrype</taxon>
    </lineage>
</organism>
<dbReference type="Proteomes" id="UP001320420">
    <property type="component" value="Unassembled WGS sequence"/>
</dbReference>
<dbReference type="EMBL" id="JAKJXP020000100">
    <property type="protein sequence ID" value="KAK7746196.1"/>
    <property type="molecule type" value="Genomic_DNA"/>
</dbReference>
<evidence type="ECO:0000313" key="8">
    <source>
        <dbReference type="EMBL" id="KAK7746196.1"/>
    </source>
</evidence>
<feature type="transmembrane region" description="Helical" evidence="7">
    <location>
        <begin position="320"/>
        <end position="339"/>
    </location>
</feature>
<evidence type="ECO:0000256" key="4">
    <source>
        <dbReference type="ARBA" id="ARBA00022729"/>
    </source>
</evidence>
<keyword evidence="9" id="KW-1185">Reference proteome</keyword>
<dbReference type="PANTHER" id="PTHR13148:SF0">
    <property type="entry name" value="POST-GPI ATTACHMENT TO PROTEINS FACTOR 3"/>
    <property type="match status" value="1"/>
</dbReference>
<keyword evidence="7" id="KW-0256">Endoplasmic reticulum</keyword>
<comment type="subcellular location">
    <subcellularLocation>
        <location evidence="1">Endomembrane system</location>
        <topology evidence="1">Multi-pass membrane protein</topology>
    </subcellularLocation>
    <subcellularLocation>
        <location evidence="7">Endoplasmic reticulum membrane</location>
        <topology evidence="7">Multi-pass membrane protein</topology>
    </subcellularLocation>
</comment>
<feature type="signal peptide" evidence="7">
    <location>
        <begin position="1"/>
        <end position="27"/>
    </location>
</feature>
<reference evidence="8 9" key="1">
    <citation type="submission" date="2024-02" db="EMBL/GenBank/DDBJ databases">
        <title>De novo assembly and annotation of 12 fungi associated with fruit tree decline syndrome in Ontario, Canada.</title>
        <authorList>
            <person name="Sulman M."/>
            <person name="Ellouze W."/>
            <person name="Ilyukhin E."/>
        </authorList>
    </citation>
    <scope>NUCLEOTIDE SEQUENCE [LARGE SCALE GENOMIC DNA]</scope>
    <source>
        <strain evidence="8 9">M11/M66-122</strain>
    </source>
</reference>
<keyword evidence="4 7" id="KW-0732">Signal</keyword>
<feature type="transmembrane region" description="Helical" evidence="7">
    <location>
        <begin position="141"/>
        <end position="160"/>
    </location>
</feature>
<feature type="transmembrane region" description="Helical" evidence="7">
    <location>
        <begin position="288"/>
        <end position="308"/>
    </location>
</feature>
<evidence type="ECO:0000256" key="3">
    <source>
        <dbReference type="ARBA" id="ARBA00022692"/>
    </source>
</evidence>
<feature type="transmembrane region" description="Helical" evidence="7">
    <location>
        <begin position="172"/>
        <end position="191"/>
    </location>
</feature>
<keyword evidence="2 7" id="KW-0337">GPI-anchor biosynthesis</keyword>
<feature type="chain" id="PRO_5042664697" description="Post-GPI attachment to proteins factor 3" evidence="7">
    <location>
        <begin position="28"/>
        <end position="356"/>
    </location>
</feature>
<protein>
    <recommendedName>
        <fullName evidence="7">Post-GPI attachment to proteins factor 3</fullName>
    </recommendedName>
</protein>
<evidence type="ECO:0000256" key="2">
    <source>
        <dbReference type="ARBA" id="ARBA00022502"/>
    </source>
</evidence>
<keyword evidence="5 7" id="KW-1133">Transmembrane helix</keyword>
<accession>A0AAN9YJ94</accession>
<comment type="similarity">
    <text evidence="7">Belongs to the PGAP3 family.</text>
</comment>
<gene>
    <name evidence="8" type="ORF">SLS62_009486</name>
</gene>
<comment type="caution">
    <text evidence="8">The sequence shown here is derived from an EMBL/GenBank/DDBJ whole genome shotgun (WGS) entry which is preliminary data.</text>
</comment>
<comment type="function">
    <text evidence="7">Involved in the lipid remodeling steps of GPI-anchor maturation.</text>
</comment>
<dbReference type="GO" id="GO:0006506">
    <property type="term" value="P:GPI anchor biosynthetic process"/>
    <property type="evidence" value="ECO:0007669"/>
    <property type="project" value="UniProtKB-KW"/>
</dbReference>
<keyword evidence="6 7" id="KW-0472">Membrane</keyword>
<dbReference type="Pfam" id="PF04080">
    <property type="entry name" value="Per1"/>
    <property type="match status" value="1"/>
</dbReference>
<sequence length="356" mass="40873">MVRLQPRLRPLLALLLVACLFLQMTEASTGDHLPEFRECVKICKRENCDTEDPTPIPFHRRLLLWTCPKECDYTCQQIVTSRRRAAGQPVTQFHGKWPFVRVLGVQEPFSVLFSLGNMAAHHQGLVKLRRHIPPSYPLRRYYESFAIFGIVSWVFSTIFHTRDFRLTEQLDYFAAGASVLYGLYYAVVRIFRLDDEDRITVPVPVPVPAPLARSRGRGIGGGRVAGVSALRAWTATCCALYAGHVAYLKLWRWSYTYNMAANVVVGVLQNSLWTWFSYVRWKESRRTWAFLPGVAVTWIMMAMGFELLDFPPLWGAIDAHSLWHLGTIVPIVLWYNFMVKDSEDEIAKSRDKVLKA</sequence>
<evidence type="ECO:0000256" key="5">
    <source>
        <dbReference type="ARBA" id="ARBA00022989"/>
    </source>
</evidence>
<dbReference type="PANTHER" id="PTHR13148">
    <property type="entry name" value="PER1-RELATED"/>
    <property type="match status" value="1"/>
</dbReference>
<comment type="caution">
    <text evidence="7">Lacks conserved residue(s) required for the propagation of feature annotation.</text>
</comment>
<evidence type="ECO:0000313" key="9">
    <source>
        <dbReference type="Proteomes" id="UP001320420"/>
    </source>
</evidence>
<proteinExistence type="inferred from homology"/>
<name>A0AAN9YJ94_9PEZI</name>
<dbReference type="GO" id="GO:0005789">
    <property type="term" value="C:endoplasmic reticulum membrane"/>
    <property type="evidence" value="ECO:0007669"/>
    <property type="project" value="UniProtKB-SubCell"/>
</dbReference>